<reference evidence="1 2" key="1">
    <citation type="submission" date="2016-09" db="EMBL/GenBank/DDBJ databases">
        <title>Complete genome sequencing of Streptomyces lydicus 103 and metabolic pathways analysis of antibiotic biosynthesis.</title>
        <authorList>
            <person name="Jia N."/>
            <person name="Ding M.-Z."/>
            <person name="Gao F."/>
            <person name="Yuan Y.-J."/>
        </authorList>
    </citation>
    <scope>NUCLEOTIDE SEQUENCE [LARGE SCALE GENOMIC DNA]</scope>
    <source>
        <strain evidence="1 2">103</strain>
    </source>
</reference>
<organism evidence="1 2">
    <name type="scientific">Streptomyces lydicus</name>
    <dbReference type="NCBI Taxonomy" id="47763"/>
    <lineage>
        <taxon>Bacteria</taxon>
        <taxon>Bacillati</taxon>
        <taxon>Actinomycetota</taxon>
        <taxon>Actinomycetes</taxon>
        <taxon>Kitasatosporales</taxon>
        <taxon>Streptomycetaceae</taxon>
        <taxon>Streptomyces</taxon>
    </lineage>
</organism>
<dbReference type="AlphaFoldDB" id="A0A1D7VY59"/>
<dbReference type="InterPro" id="IPR025851">
    <property type="entry name" value="SUKH-4"/>
</dbReference>
<dbReference type="EMBL" id="CP017157">
    <property type="protein sequence ID" value="AOP51428.1"/>
    <property type="molecule type" value="Genomic_DNA"/>
</dbReference>
<dbReference type="KEGG" id="slc:SL103_23170"/>
<proteinExistence type="predicted"/>
<evidence type="ECO:0000313" key="2">
    <source>
        <dbReference type="Proteomes" id="UP000094094"/>
    </source>
</evidence>
<dbReference type="Pfam" id="PF14435">
    <property type="entry name" value="SUKH-4"/>
    <property type="match status" value="1"/>
</dbReference>
<protein>
    <submittedName>
        <fullName evidence="1">Uncharacterized protein</fullName>
    </submittedName>
</protein>
<keyword evidence="2" id="KW-1185">Reference proteome</keyword>
<accession>A0A1D7VY59</accession>
<name>A0A1D7VY59_9ACTN</name>
<dbReference type="Proteomes" id="UP000094094">
    <property type="component" value="Chromosome"/>
</dbReference>
<gene>
    <name evidence="1" type="ORF">SL103_23170</name>
</gene>
<sequence>MPGTTGTSGTGGAPADDAPLVPDAAWLAARFGADALWRPAGSELPEELTHAETREFLTTVGFPAVMLDVIGFDTTHLRADDGEALDPFDADELYGNRYPDDDSPPVNFCFCVGTWGDQMLMLDASSGGIDHYDPNGWDHGAGFKGAAAWSLPDLAVLLGLIAGRAGELVSGDEAVARAAVAALRARMRRHDATVDESPFWRMVFEEIEGFFEEF</sequence>
<evidence type="ECO:0000313" key="1">
    <source>
        <dbReference type="EMBL" id="AOP51428.1"/>
    </source>
</evidence>